<dbReference type="EMBL" id="SADV01000004">
    <property type="protein sequence ID" value="TQR35899.1"/>
    <property type="molecule type" value="Genomic_DNA"/>
</dbReference>
<dbReference type="Proteomes" id="UP000317944">
    <property type="component" value="Unassembled WGS sequence"/>
</dbReference>
<proteinExistence type="predicted"/>
<feature type="transmembrane region" description="Helical" evidence="1">
    <location>
        <begin position="65"/>
        <end position="85"/>
    </location>
</feature>
<feature type="transmembrane region" description="Helical" evidence="1">
    <location>
        <begin position="7"/>
        <end position="26"/>
    </location>
</feature>
<sequence length="88" mass="9825">MLNKKGMLSTIFSVAGLIVVACFYYVQLDVAWVFLVGVILFIIGTIFSIQSFMKREKGFWKYSPICVLGIYFIGVALSVVLLVFMGEA</sequence>
<keyword evidence="1" id="KW-0812">Transmembrane</keyword>
<reference evidence="2 3" key="1">
    <citation type="submission" date="2018-03" db="EMBL/GenBank/DDBJ databases">
        <title>Aerobic endospore-forming bacteria genome sequencing and assembly.</title>
        <authorList>
            <person name="Cavalcante D.A."/>
            <person name="Driks A."/>
            <person name="Putonti C."/>
            <person name="De-Souza M.T."/>
        </authorList>
    </citation>
    <scope>NUCLEOTIDE SEQUENCE [LARGE SCALE GENOMIC DNA]</scope>
    <source>
        <strain evidence="2 3">SDF0037</strain>
    </source>
</reference>
<protein>
    <recommendedName>
        <fullName evidence="4">DUF3953 domain-containing protein</fullName>
    </recommendedName>
</protein>
<evidence type="ECO:0008006" key="4">
    <source>
        <dbReference type="Google" id="ProtNLM"/>
    </source>
</evidence>
<evidence type="ECO:0000313" key="2">
    <source>
        <dbReference type="EMBL" id="TQR35899.1"/>
    </source>
</evidence>
<evidence type="ECO:0000256" key="1">
    <source>
        <dbReference type="SAM" id="Phobius"/>
    </source>
</evidence>
<evidence type="ECO:0000313" key="3">
    <source>
        <dbReference type="Proteomes" id="UP000317944"/>
    </source>
</evidence>
<comment type="caution">
    <text evidence="2">The sequence shown here is derived from an EMBL/GenBank/DDBJ whole genome shotgun (WGS) entry which is preliminary data.</text>
</comment>
<name>A0A544UPZ6_LYSSH</name>
<dbReference type="AlphaFoldDB" id="A0A544UPZ6"/>
<accession>A0A544UPZ6</accession>
<dbReference type="OrthoDB" id="2741312at2"/>
<keyword evidence="1" id="KW-1133">Transmembrane helix</keyword>
<dbReference type="RefSeq" id="WP_142507995.1">
    <property type="nucleotide sequence ID" value="NZ_SADV01000004.1"/>
</dbReference>
<gene>
    <name evidence="2" type="ORF">C7Y47_06310</name>
</gene>
<keyword evidence="1" id="KW-0472">Membrane</keyword>
<dbReference type="PROSITE" id="PS51257">
    <property type="entry name" value="PROKAR_LIPOPROTEIN"/>
    <property type="match status" value="1"/>
</dbReference>
<organism evidence="2 3">
    <name type="scientific">Lysinibacillus sphaericus</name>
    <name type="common">Bacillus sphaericus</name>
    <dbReference type="NCBI Taxonomy" id="1421"/>
    <lineage>
        <taxon>Bacteria</taxon>
        <taxon>Bacillati</taxon>
        <taxon>Bacillota</taxon>
        <taxon>Bacilli</taxon>
        <taxon>Bacillales</taxon>
        <taxon>Bacillaceae</taxon>
        <taxon>Lysinibacillus</taxon>
    </lineage>
</organism>
<feature type="transmembrane region" description="Helical" evidence="1">
    <location>
        <begin position="32"/>
        <end position="53"/>
    </location>
</feature>